<dbReference type="EMBL" id="JBHTBR010000005">
    <property type="protein sequence ID" value="MFC7291832.1"/>
    <property type="molecule type" value="Genomic_DNA"/>
</dbReference>
<name>A0ABW2ILE5_9PROT</name>
<feature type="compositionally biased region" description="Acidic residues" evidence="1">
    <location>
        <begin position="273"/>
        <end position="282"/>
    </location>
</feature>
<feature type="compositionally biased region" description="Polar residues" evidence="1">
    <location>
        <begin position="592"/>
        <end position="608"/>
    </location>
</feature>
<feature type="compositionally biased region" description="Polar residues" evidence="1">
    <location>
        <begin position="284"/>
        <end position="294"/>
    </location>
</feature>
<evidence type="ECO:0000313" key="2">
    <source>
        <dbReference type="EMBL" id="MFC7291832.1"/>
    </source>
</evidence>
<feature type="compositionally biased region" description="Acidic residues" evidence="1">
    <location>
        <begin position="315"/>
        <end position="325"/>
    </location>
</feature>
<organism evidence="2 3">
    <name type="scientific">Hirschia litorea</name>
    <dbReference type="NCBI Taxonomy" id="1199156"/>
    <lineage>
        <taxon>Bacteria</taxon>
        <taxon>Pseudomonadati</taxon>
        <taxon>Pseudomonadota</taxon>
        <taxon>Alphaproteobacteria</taxon>
        <taxon>Hyphomonadales</taxon>
        <taxon>Hyphomonadaceae</taxon>
        <taxon>Hirschia</taxon>
    </lineage>
</organism>
<dbReference type="RefSeq" id="WP_382167071.1">
    <property type="nucleotide sequence ID" value="NZ_JBHTBR010000005.1"/>
</dbReference>
<feature type="compositionally biased region" description="Polar residues" evidence="1">
    <location>
        <begin position="175"/>
        <end position="189"/>
    </location>
</feature>
<feature type="compositionally biased region" description="Acidic residues" evidence="1">
    <location>
        <begin position="147"/>
        <end position="161"/>
    </location>
</feature>
<feature type="compositionally biased region" description="Polar residues" evidence="1">
    <location>
        <begin position="1"/>
        <end position="11"/>
    </location>
</feature>
<evidence type="ECO:0000313" key="3">
    <source>
        <dbReference type="Proteomes" id="UP001596492"/>
    </source>
</evidence>
<feature type="region of interest" description="Disordered" evidence="1">
    <location>
        <begin position="510"/>
        <end position="549"/>
    </location>
</feature>
<feature type="compositionally biased region" description="Basic and acidic residues" evidence="1">
    <location>
        <begin position="636"/>
        <end position="652"/>
    </location>
</feature>
<protein>
    <recommendedName>
        <fullName evidence="4">SH3 domain-containing protein</fullName>
    </recommendedName>
</protein>
<feature type="compositionally biased region" description="Basic and acidic residues" evidence="1">
    <location>
        <begin position="26"/>
        <end position="47"/>
    </location>
</feature>
<feature type="compositionally biased region" description="Basic and acidic residues" evidence="1">
    <location>
        <begin position="79"/>
        <end position="88"/>
    </location>
</feature>
<proteinExistence type="predicted"/>
<feature type="compositionally biased region" description="Low complexity" evidence="1">
    <location>
        <begin position="1031"/>
        <end position="1041"/>
    </location>
</feature>
<feature type="compositionally biased region" description="Acidic residues" evidence="1">
    <location>
        <begin position="120"/>
        <end position="131"/>
    </location>
</feature>
<sequence>MTFWRQGSNDSLNDKLVRPRSSSSYWDRKPQNAEPANDREQSLKDAQDVFSDVSDNMRESANSALETPKDEITQAVEKIFPDDLKSNENDLPDLPSAEKLSVDEEIQAAEDTIDIPDLPEIPDDSAFDDEFDKALSALPPVPSLENDLPETDLSEIDDSDLEMPSLDTLADAPSEAQTTNSSSLENLSMDQEDEDDMEDEYDFHEEDDKADTFADANAYFNDDVNSEAETDLSTDDLEIPDALPDLPSEDLDESFNLQNAEIKDLETPSLETLELDEPEEVGQELNSASSTSSKMPPILPAGGHTSGNTAHKLDEEEFPENDTDSESDKEVVAETKPDHNSRNEDAREQTASRDGHGSGQVIAFPPHQGKPSQPTEDERTAASSTDGLTEEERLAISLSDGAAAAHTTANATNKDSRFNTRIAKPKSDGPFVTPRRTAATYYDNSEQVYEPGLEDDDGYYVPAQDSSDGSGRRIALYLAGAASISAICGAVYLMLPKGQSDDVQLADTNATTQPSLPSITTTTRDTQTPSTALAETEQTGSSAQDAPLNDTRVFDDLKASDAVENDAAIGTSEADLFASTPEVSTPEAPKTAANSDARSLTQNTTTLATPDLKTPAISKPQVTEKAPELTLSQKPKAAEPKVAEPKAIEPKVTEPAAKAPVKLAPPKATTPPRAQTPPAPKVSAPKLAKGNLFTGKKSNKIVRADNVKSLAPLAVSMGERVYDGVMRAGSMPQTIVDALFSNGAYLASKEQKQFAYNVRHAAKTTRDGEVNSITTQNGTRVDLHFLSTQNEVRPTFVTRASNVEPLPRYMLLQDDWARVSTPTKLYAAPTSYDQTVLKSLPLNTTVERMGSITDSTGEQWSMVGQNGIAIGYVPSQSLISLTGSGTQTIKPFKTSISSSVIERIDVSVPCRDYTMTIGGMGSMHSACMTPDGDWMSKEGANSGLSYAVPPTTSTVSSPLPSITPTSSATPQRTDLSKDAEAILFQPETLRRDARHGHGSASQRIGSIFSQASAVSISTPDGQLGTLTSPQKASTSKSTANTSNVTLKSGLVQVNRQVRLMNEPAGSVVPDADTVMRGDVLEAISVTTTPTGESWTLLGQNGVGYGYVRTDYTSSASGTGQLYDGYQSGTKITSGEVYESPKLDCQSATYAAGVEKGVIKACLQPNGMWTAEVEPSNSYDIRATAHLDHIQGGSSLW</sequence>
<evidence type="ECO:0008006" key="4">
    <source>
        <dbReference type="Google" id="ProtNLM"/>
    </source>
</evidence>
<dbReference type="Proteomes" id="UP001596492">
    <property type="component" value="Unassembled WGS sequence"/>
</dbReference>
<evidence type="ECO:0000256" key="1">
    <source>
        <dbReference type="SAM" id="MobiDB-lite"/>
    </source>
</evidence>
<feature type="compositionally biased region" description="Acidic residues" evidence="1">
    <location>
        <begin position="103"/>
        <end position="114"/>
    </location>
</feature>
<reference evidence="3" key="1">
    <citation type="journal article" date="2019" name="Int. J. Syst. Evol. Microbiol.">
        <title>The Global Catalogue of Microorganisms (GCM) 10K type strain sequencing project: providing services to taxonomists for standard genome sequencing and annotation.</title>
        <authorList>
            <consortium name="The Broad Institute Genomics Platform"/>
            <consortium name="The Broad Institute Genome Sequencing Center for Infectious Disease"/>
            <person name="Wu L."/>
            <person name="Ma J."/>
        </authorList>
    </citation>
    <scope>NUCLEOTIDE SEQUENCE [LARGE SCALE GENOMIC DNA]</scope>
    <source>
        <strain evidence="3">CCUG 51308</strain>
    </source>
</reference>
<feature type="compositionally biased region" description="Low complexity" evidence="1">
    <location>
        <begin position="655"/>
        <end position="673"/>
    </location>
</feature>
<comment type="caution">
    <text evidence="2">The sequence shown here is derived from an EMBL/GenBank/DDBJ whole genome shotgun (WGS) entry which is preliminary data.</text>
</comment>
<feature type="compositionally biased region" description="Low complexity" evidence="1">
    <location>
        <begin position="402"/>
        <end position="413"/>
    </location>
</feature>
<feature type="region of interest" description="Disordered" evidence="1">
    <location>
        <begin position="1019"/>
        <end position="1041"/>
    </location>
</feature>
<feature type="region of interest" description="Disordered" evidence="1">
    <location>
        <begin position="1"/>
        <end position="205"/>
    </location>
</feature>
<accession>A0ABW2ILE5</accession>
<feature type="compositionally biased region" description="Low complexity" evidence="1">
    <location>
        <begin position="520"/>
        <end position="531"/>
    </location>
</feature>
<keyword evidence="3" id="KW-1185">Reference proteome</keyword>
<feature type="compositionally biased region" description="Basic and acidic residues" evidence="1">
    <location>
        <begin position="326"/>
        <end position="356"/>
    </location>
</feature>
<feature type="compositionally biased region" description="Acidic residues" evidence="1">
    <location>
        <begin position="224"/>
        <end position="239"/>
    </location>
</feature>
<gene>
    <name evidence="2" type="ORF">ACFQS8_09415</name>
</gene>
<feature type="compositionally biased region" description="Polar residues" evidence="1">
    <location>
        <begin position="1019"/>
        <end position="1030"/>
    </location>
</feature>
<feature type="region of interest" description="Disordered" evidence="1">
    <location>
        <begin position="573"/>
        <end position="686"/>
    </location>
</feature>
<feature type="compositionally biased region" description="Acidic residues" evidence="1">
    <location>
        <begin position="190"/>
        <end position="205"/>
    </location>
</feature>
<feature type="region of interest" description="Disordered" evidence="1">
    <location>
        <begin position="945"/>
        <end position="977"/>
    </location>
</feature>
<feature type="compositionally biased region" description="Low complexity" evidence="1">
    <location>
        <begin position="949"/>
        <end position="970"/>
    </location>
</feature>
<feature type="compositionally biased region" description="Polar residues" evidence="1">
    <location>
        <begin position="510"/>
        <end position="519"/>
    </location>
</feature>
<feature type="region of interest" description="Disordered" evidence="1">
    <location>
        <begin position="220"/>
        <end position="434"/>
    </location>
</feature>